<comment type="similarity">
    <text evidence="2">Belongs to the Ca(2+):cation antiporter (CaCA) (TC 2.A.19) family.</text>
</comment>
<feature type="non-terminal residue" evidence="8">
    <location>
        <position position="238"/>
    </location>
</feature>
<dbReference type="InterPro" id="IPR044880">
    <property type="entry name" value="NCX_ion-bd_dom_sf"/>
</dbReference>
<keyword evidence="3 6" id="KW-0812">Transmembrane</keyword>
<organism evidence="8 9">
    <name type="scientific">Gigaspora margarita</name>
    <dbReference type="NCBI Taxonomy" id="4874"/>
    <lineage>
        <taxon>Eukaryota</taxon>
        <taxon>Fungi</taxon>
        <taxon>Fungi incertae sedis</taxon>
        <taxon>Mucoromycota</taxon>
        <taxon>Glomeromycotina</taxon>
        <taxon>Glomeromycetes</taxon>
        <taxon>Diversisporales</taxon>
        <taxon>Gigasporaceae</taxon>
        <taxon>Gigaspora</taxon>
    </lineage>
</organism>
<dbReference type="EMBL" id="CAJVQB010003687">
    <property type="protein sequence ID" value="CAG8615092.1"/>
    <property type="molecule type" value="Genomic_DNA"/>
</dbReference>
<evidence type="ECO:0000256" key="1">
    <source>
        <dbReference type="ARBA" id="ARBA00004141"/>
    </source>
</evidence>
<proteinExistence type="inferred from homology"/>
<evidence type="ECO:0000256" key="3">
    <source>
        <dbReference type="ARBA" id="ARBA00022692"/>
    </source>
</evidence>
<dbReference type="InterPro" id="IPR004837">
    <property type="entry name" value="NaCa_Exmemb"/>
</dbReference>
<evidence type="ECO:0000256" key="5">
    <source>
        <dbReference type="ARBA" id="ARBA00023136"/>
    </source>
</evidence>
<dbReference type="Gene3D" id="1.20.1420.30">
    <property type="entry name" value="NCX, central ion-binding region"/>
    <property type="match status" value="1"/>
</dbReference>
<reference evidence="8 9" key="1">
    <citation type="submission" date="2021-06" db="EMBL/GenBank/DDBJ databases">
        <authorList>
            <person name="Kallberg Y."/>
            <person name="Tangrot J."/>
            <person name="Rosling A."/>
        </authorList>
    </citation>
    <scope>NUCLEOTIDE SEQUENCE [LARGE SCALE GENOMIC DNA]</scope>
    <source>
        <strain evidence="8 9">120-4 pot B 10/14</strain>
    </source>
</reference>
<accession>A0ABN7UJV9</accession>
<comment type="caution">
    <text evidence="8">The sequence shown here is derived from an EMBL/GenBank/DDBJ whole genome shotgun (WGS) entry which is preliminary data.</text>
</comment>
<evidence type="ECO:0000256" key="4">
    <source>
        <dbReference type="ARBA" id="ARBA00022989"/>
    </source>
</evidence>
<evidence type="ECO:0000256" key="2">
    <source>
        <dbReference type="ARBA" id="ARBA00008170"/>
    </source>
</evidence>
<protein>
    <submittedName>
        <fullName evidence="8">10663_t:CDS:1</fullName>
    </submittedName>
</protein>
<feature type="transmembrane region" description="Helical" evidence="6">
    <location>
        <begin position="151"/>
        <end position="172"/>
    </location>
</feature>
<comment type="subcellular location">
    <subcellularLocation>
        <location evidence="1">Membrane</location>
        <topology evidence="1">Multi-pass membrane protein</topology>
    </subcellularLocation>
</comment>
<feature type="transmembrane region" description="Helical" evidence="6">
    <location>
        <begin position="184"/>
        <end position="201"/>
    </location>
</feature>
<name>A0ABN7UJV9_GIGMA</name>
<dbReference type="Pfam" id="PF01699">
    <property type="entry name" value="Na_Ca_ex"/>
    <property type="match status" value="1"/>
</dbReference>
<keyword evidence="4 6" id="KW-1133">Transmembrane helix</keyword>
<evidence type="ECO:0000259" key="7">
    <source>
        <dbReference type="Pfam" id="PF01699"/>
    </source>
</evidence>
<evidence type="ECO:0000313" key="8">
    <source>
        <dbReference type="EMBL" id="CAG8615092.1"/>
    </source>
</evidence>
<evidence type="ECO:0000313" key="9">
    <source>
        <dbReference type="Proteomes" id="UP000789901"/>
    </source>
</evidence>
<feature type="domain" description="Sodium/calcium exchanger membrane region" evidence="7">
    <location>
        <begin position="151"/>
        <end position="227"/>
    </location>
</feature>
<sequence>MFHYKQEFLNSLQNNIIESIQENKEIVSNHEQFIIETLSSKSSKRKIDNISNDIIEISKDFISENILIIYYAKININSIGIFTMALLSLIPLCKIINAATEALSKYTSKNFGHFEIVHGMIIGNLVSTPLLLDINDETECLKITKYFKLNILLQLFILAIASVIVFLVSNLMESLVEDLPLSENFLSIIVLSFIGSVPEHATSINSFYKNDSDSGLNNAFGSNLMMLVHCAISDGIAH</sequence>
<keyword evidence="9" id="KW-1185">Reference proteome</keyword>
<dbReference type="Proteomes" id="UP000789901">
    <property type="component" value="Unassembled WGS sequence"/>
</dbReference>
<keyword evidence="5 6" id="KW-0472">Membrane</keyword>
<evidence type="ECO:0000256" key="6">
    <source>
        <dbReference type="SAM" id="Phobius"/>
    </source>
</evidence>
<gene>
    <name evidence="8" type="ORF">GMARGA_LOCUS7552</name>
</gene>